<dbReference type="InterPro" id="IPR051067">
    <property type="entry name" value="NHER"/>
</dbReference>
<dbReference type="OrthoDB" id="39497at2759"/>
<evidence type="ECO:0000259" key="2">
    <source>
        <dbReference type="PROSITE" id="PS50106"/>
    </source>
</evidence>
<dbReference type="Proteomes" id="UP000678393">
    <property type="component" value="Unassembled WGS sequence"/>
</dbReference>
<dbReference type="GO" id="GO:0043495">
    <property type="term" value="F:protein-membrane adaptor activity"/>
    <property type="evidence" value="ECO:0007669"/>
    <property type="project" value="TreeGrafter"/>
</dbReference>
<feature type="domain" description="PDZ" evidence="2">
    <location>
        <begin position="1"/>
        <end position="73"/>
    </location>
</feature>
<dbReference type="EMBL" id="CAJHNH020005902">
    <property type="protein sequence ID" value="CAG5133092.1"/>
    <property type="molecule type" value="Genomic_DNA"/>
</dbReference>
<dbReference type="Pfam" id="PF00595">
    <property type="entry name" value="PDZ"/>
    <property type="match status" value="1"/>
</dbReference>
<organism evidence="3 4">
    <name type="scientific">Candidula unifasciata</name>
    <dbReference type="NCBI Taxonomy" id="100452"/>
    <lineage>
        <taxon>Eukaryota</taxon>
        <taxon>Metazoa</taxon>
        <taxon>Spiralia</taxon>
        <taxon>Lophotrochozoa</taxon>
        <taxon>Mollusca</taxon>
        <taxon>Gastropoda</taxon>
        <taxon>Heterobranchia</taxon>
        <taxon>Euthyneura</taxon>
        <taxon>Panpulmonata</taxon>
        <taxon>Eupulmonata</taxon>
        <taxon>Stylommatophora</taxon>
        <taxon>Helicina</taxon>
        <taxon>Helicoidea</taxon>
        <taxon>Geomitridae</taxon>
        <taxon>Candidula</taxon>
    </lineage>
</organism>
<dbReference type="InterPro" id="IPR001478">
    <property type="entry name" value="PDZ"/>
</dbReference>
<dbReference type="GO" id="GO:0016324">
    <property type="term" value="C:apical plasma membrane"/>
    <property type="evidence" value="ECO:0007669"/>
    <property type="project" value="TreeGrafter"/>
</dbReference>
<gene>
    <name evidence="3" type="ORF">CUNI_LOCUS18650</name>
</gene>
<feature type="non-terminal residue" evidence="3">
    <location>
        <position position="92"/>
    </location>
</feature>
<name>A0A8S3ZYI8_9EUPU</name>
<keyword evidence="4" id="KW-1185">Reference proteome</keyword>
<evidence type="ECO:0000256" key="1">
    <source>
        <dbReference type="ARBA" id="ARBA00022737"/>
    </source>
</evidence>
<protein>
    <recommendedName>
        <fullName evidence="2">PDZ domain-containing protein</fullName>
    </recommendedName>
</protein>
<dbReference type="PROSITE" id="PS50106">
    <property type="entry name" value="PDZ"/>
    <property type="match status" value="1"/>
</dbReference>
<accession>A0A8S3ZYI8</accession>
<dbReference type="GO" id="GO:0072659">
    <property type="term" value="P:protein localization to plasma membrane"/>
    <property type="evidence" value="ECO:0007669"/>
    <property type="project" value="TreeGrafter"/>
</dbReference>
<keyword evidence="1" id="KW-0677">Repeat</keyword>
<proteinExistence type="predicted"/>
<evidence type="ECO:0000313" key="3">
    <source>
        <dbReference type="EMBL" id="CAG5133092.1"/>
    </source>
</evidence>
<reference evidence="3" key="1">
    <citation type="submission" date="2021-04" db="EMBL/GenBank/DDBJ databases">
        <authorList>
            <consortium name="Molecular Ecology Group"/>
        </authorList>
    </citation>
    <scope>NUCLEOTIDE SEQUENCE</scope>
</reference>
<dbReference type="SMART" id="SM00228">
    <property type="entry name" value="PDZ"/>
    <property type="match status" value="1"/>
</dbReference>
<dbReference type="Gene3D" id="2.30.42.10">
    <property type="match status" value="1"/>
</dbReference>
<comment type="caution">
    <text evidence="3">The sequence shown here is derived from an EMBL/GenBank/DDBJ whole genome shotgun (WGS) entry which is preliminary data.</text>
</comment>
<dbReference type="PANTHER" id="PTHR14191">
    <property type="entry name" value="PDZ DOMAIN CONTAINING PROTEIN"/>
    <property type="match status" value="1"/>
</dbReference>
<dbReference type="PANTHER" id="PTHR14191:SF3">
    <property type="entry name" value="NA(+)_H(+) EXCHANGE REGULATORY COFACTOR-LIKE PROTEIN NRFL-1"/>
    <property type="match status" value="1"/>
</dbReference>
<dbReference type="InterPro" id="IPR036034">
    <property type="entry name" value="PDZ_sf"/>
</dbReference>
<dbReference type="AlphaFoldDB" id="A0A8S3ZYI8"/>
<sequence length="92" mass="9865">KDLIGFGFVLQGSSPCYVLNVDPLGPAAAAGLQVRHFISSVNGQDVLTMNHQEVGLLLVQTNQITLTVLSNANLRDEGNRLQADSLTEAYIL</sequence>
<dbReference type="SUPFAM" id="SSF50156">
    <property type="entry name" value="PDZ domain-like"/>
    <property type="match status" value="1"/>
</dbReference>
<evidence type="ECO:0000313" key="4">
    <source>
        <dbReference type="Proteomes" id="UP000678393"/>
    </source>
</evidence>